<evidence type="ECO:0000313" key="3">
    <source>
        <dbReference type="Proteomes" id="UP001054837"/>
    </source>
</evidence>
<feature type="region of interest" description="Disordered" evidence="1">
    <location>
        <begin position="1"/>
        <end position="26"/>
    </location>
</feature>
<proteinExistence type="predicted"/>
<evidence type="ECO:0000313" key="2">
    <source>
        <dbReference type="EMBL" id="GIY59238.1"/>
    </source>
</evidence>
<feature type="compositionally biased region" description="Basic and acidic residues" evidence="1">
    <location>
        <begin position="14"/>
        <end position="26"/>
    </location>
</feature>
<protein>
    <submittedName>
        <fullName evidence="2">Uncharacterized protein</fullName>
    </submittedName>
</protein>
<comment type="caution">
    <text evidence="2">The sequence shown here is derived from an EMBL/GenBank/DDBJ whole genome shotgun (WGS) entry which is preliminary data.</text>
</comment>
<reference evidence="2 3" key="1">
    <citation type="submission" date="2021-06" db="EMBL/GenBank/DDBJ databases">
        <title>Caerostris darwini draft genome.</title>
        <authorList>
            <person name="Kono N."/>
            <person name="Arakawa K."/>
        </authorList>
    </citation>
    <scope>NUCLEOTIDE SEQUENCE [LARGE SCALE GENOMIC DNA]</scope>
</reference>
<sequence length="74" mass="8602">MNQELREDGDEREDENRRGGAKHEGEGGEELFLPIAAWLTAFVVQSGTATRRRQLFAHSRLERRFRCRNKSNIT</sequence>
<dbReference type="AlphaFoldDB" id="A0AAV4UN87"/>
<dbReference type="Proteomes" id="UP001054837">
    <property type="component" value="Unassembled WGS sequence"/>
</dbReference>
<name>A0AAV4UN87_9ARAC</name>
<dbReference type="EMBL" id="BPLQ01011635">
    <property type="protein sequence ID" value="GIY59238.1"/>
    <property type="molecule type" value="Genomic_DNA"/>
</dbReference>
<accession>A0AAV4UN87</accession>
<organism evidence="2 3">
    <name type="scientific">Caerostris darwini</name>
    <dbReference type="NCBI Taxonomy" id="1538125"/>
    <lineage>
        <taxon>Eukaryota</taxon>
        <taxon>Metazoa</taxon>
        <taxon>Ecdysozoa</taxon>
        <taxon>Arthropoda</taxon>
        <taxon>Chelicerata</taxon>
        <taxon>Arachnida</taxon>
        <taxon>Araneae</taxon>
        <taxon>Araneomorphae</taxon>
        <taxon>Entelegynae</taxon>
        <taxon>Araneoidea</taxon>
        <taxon>Araneidae</taxon>
        <taxon>Caerostris</taxon>
    </lineage>
</organism>
<keyword evidence="3" id="KW-1185">Reference proteome</keyword>
<evidence type="ECO:0000256" key="1">
    <source>
        <dbReference type="SAM" id="MobiDB-lite"/>
    </source>
</evidence>
<gene>
    <name evidence="2" type="ORF">CDAR_82491</name>
</gene>